<dbReference type="Pfam" id="PF00702">
    <property type="entry name" value="Hydrolase"/>
    <property type="match status" value="1"/>
</dbReference>
<reference evidence="1" key="2">
    <citation type="submission" date="2020-09" db="EMBL/GenBank/DDBJ databases">
        <authorList>
            <person name="Sun Q."/>
            <person name="Ohkuma M."/>
        </authorList>
    </citation>
    <scope>NUCLEOTIDE SEQUENCE</scope>
    <source>
        <strain evidence="1">JCM 3313</strain>
    </source>
</reference>
<evidence type="ECO:0000313" key="2">
    <source>
        <dbReference type="Proteomes" id="UP000639606"/>
    </source>
</evidence>
<dbReference type="Proteomes" id="UP000639606">
    <property type="component" value="Unassembled WGS sequence"/>
</dbReference>
<organism evidence="1 2">
    <name type="scientific">Saccharothrix coeruleofusca</name>
    <dbReference type="NCBI Taxonomy" id="33919"/>
    <lineage>
        <taxon>Bacteria</taxon>
        <taxon>Bacillati</taxon>
        <taxon>Actinomycetota</taxon>
        <taxon>Actinomycetes</taxon>
        <taxon>Pseudonocardiales</taxon>
        <taxon>Pseudonocardiaceae</taxon>
        <taxon>Saccharothrix</taxon>
    </lineage>
</organism>
<dbReference type="Gene3D" id="3.40.50.1000">
    <property type="entry name" value="HAD superfamily/HAD-like"/>
    <property type="match status" value="1"/>
</dbReference>
<dbReference type="PANTHER" id="PTHR43611">
    <property type="entry name" value="ALPHA-D-GLUCOSE 1-PHOSPHATE PHOSPHATASE"/>
    <property type="match status" value="1"/>
</dbReference>
<dbReference type="SUPFAM" id="SSF56784">
    <property type="entry name" value="HAD-like"/>
    <property type="match status" value="1"/>
</dbReference>
<reference evidence="1" key="1">
    <citation type="journal article" date="2014" name="Int. J. Syst. Evol. Microbiol.">
        <title>Complete genome sequence of Corynebacterium casei LMG S-19264T (=DSM 44701T), isolated from a smear-ripened cheese.</title>
        <authorList>
            <consortium name="US DOE Joint Genome Institute (JGI-PGF)"/>
            <person name="Walter F."/>
            <person name="Albersmeier A."/>
            <person name="Kalinowski J."/>
            <person name="Ruckert C."/>
        </authorList>
    </citation>
    <scope>NUCLEOTIDE SEQUENCE</scope>
    <source>
        <strain evidence="1">JCM 3313</strain>
    </source>
</reference>
<dbReference type="InterPro" id="IPR006439">
    <property type="entry name" value="HAD-SF_hydro_IA"/>
</dbReference>
<dbReference type="NCBIfam" id="TIGR01509">
    <property type="entry name" value="HAD-SF-IA-v3"/>
    <property type="match status" value="1"/>
</dbReference>
<comment type="caution">
    <text evidence="1">The sequence shown here is derived from an EMBL/GenBank/DDBJ whole genome shotgun (WGS) entry which is preliminary data.</text>
</comment>
<dbReference type="InterPro" id="IPR036412">
    <property type="entry name" value="HAD-like_sf"/>
</dbReference>
<sequence>MRWIVFDYGEVISKPTEALPTLAGLLGVTAEALSPAYWAHRHSYDLGLPDAEYWRVVAADAGSAVPVDEELAARLTEVDVAGWMHPEPATLALLAELDEAGVPLALLSNAPSSFGRVAERQAWTRHFRHLVFSGDLGVGKPDERIWRELARRLDARPEDCVFLDDRQVNVDGAVAAGMAGVLWRGSAPARDELVRLSVLGG</sequence>
<dbReference type="RefSeq" id="WP_189226991.1">
    <property type="nucleotide sequence ID" value="NZ_BMRG01000020.1"/>
</dbReference>
<gene>
    <name evidence="1" type="ORF">GCM10010185_63210</name>
</gene>
<dbReference type="InterPro" id="IPR023214">
    <property type="entry name" value="HAD_sf"/>
</dbReference>
<dbReference type="EMBL" id="BMRG01000020">
    <property type="protein sequence ID" value="GGP80681.1"/>
    <property type="molecule type" value="Genomic_DNA"/>
</dbReference>
<evidence type="ECO:0000313" key="1">
    <source>
        <dbReference type="EMBL" id="GGP80681.1"/>
    </source>
</evidence>
<protein>
    <submittedName>
        <fullName evidence="1">Haloacid dehalogenase</fullName>
    </submittedName>
</protein>
<dbReference type="SFLD" id="SFLDS00003">
    <property type="entry name" value="Haloacid_Dehalogenase"/>
    <property type="match status" value="1"/>
</dbReference>
<dbReference type="CDD" id="cd02603">
    <property type="entry name" value="HAD_sEH-N_like"/>
    <property type="match status" value="1"/>
</dbReference>
<proteinExistence type="predicted"/>
<dbReference type="SFLD" id="SFLDG01129">
    <property type="entry name" value="C1.5:_HAD__Beta-PGM__Phosphata"/>
    <property type="match status" value="1"/>
</dbReference>
<dbReference type="PRINTS" id="PR00413">
    <property type="entry name" value="HADHALOGNASE"/>
</dbReference>
<accession>A0A918EGB6</accession>
<keyword evidence="2" id="KW-1185">Reference proteome</keyword>
<dbReference type="PANTHER" id="PTHR43611:SF3">
    <property type="entry name" value="FLAVIN MONONUCLEOTIDE HYDROLASE 1, CHLOROPLATIC"/>
    <property type="match status" value="1"/>
</dbReference>
<dbReference type="AlphaFoldDB" id="A0A918EGB6"/>
<name>A0A918EGB6_9PSEU</name>